<keyword evidence="2" id="KW-1185">Reference proteome</keyword>
<dbReference type="RefSeq" id="XP_051606272.1">
    <property type="nucleotide sequence ID" value="XM_051754747.1"/>
</dbReference>
<dbReference type="Proteomes" id="UP001204833">
    <property type="component" value="Unassembled WGS sequence"/>
</dbReference>
<evidence type="ECO:0000313" key="1">
    <source>
        <dbReference type="EMBL" id="KAI5948762.1"/>
    </source>
</evidence>
<name>A0AAD5FW54_9ASCO</name>
<protein>
    <submittedName>
        <fullName evidence="1">Uncharacterized protein</fullName>
    </submittedName>
</protein>
<comment type="caution">
    <text evidence="1">The sequence shown here is derived from an EMBL/GenBank/DDBJ whole genome shotgun (WGS) entry which is preliminary data.</text>
</comment>
<dbReference type="EMBL" id="JAIHNG010000177">
    <property type="protein sequence ID" value="KAI5948762.1"/>
    <property type="molecule type" value="Genomic_DNA"/>
</dbReference>
<evidence type="ECO:0000313" key="2">
    <source>
        <dbReference type="Proteomes" id="UP001204833"/>
    </source>
</evidence>
<dbReference type="AlphaFoldDB" id="A0AAD5FW54"/>
<accession>A0AAD5FW54</accession>
<reference evidence="1 2" key="1">
    <citation type="journal article" date="2022" name="DNA Res.">
        <title>Genome analysis of five recently described species of the CUG-Ser clade uncovers Candida theae as a new hybrid lineage with pathogenic potential in the Candida parapsilosis species complex.</title>
        <authorList>
            <person name="Mixao V."/>
            <person name="Del Olmo V."/>
            <person name="Hegedusova E."/>
            <person name="Saus E."/>
            <person name="Pryszcz L."/>
            <person name="Cillingova A."/>
            <person name="Nosek J."/>
            <person name="Gabaldon T."/>
        </authorList>
    </citation>
    <scope>NUCLEOTIDE SEQUENCE [LARGE SCALE GENOMIC DNA]</scope>
    <source>
        <strain evidence="1 2">CBS 12239</strain>
    </source>
</reference>
<dbReference type="GeneID" id="76153204"/>
<organism evidence="1 2">
    <name type="scientific">Candida theae</name>
    <dbReference type="NCBI Taxonomy" id="1198502"/>
    <lineage>
        <taxon>Eukaryota</taxon>
        <taxon>Fungi</taxon>
        <taxon>Dikarya</taxon>
        <taxon>Ascomycota</taxon>
        <taxon>Saccharomycotina</taxon>
        <taxon>Pichiomycetes</taxon>
        <taxon>Debaryomycetaceae</taxon>
        <taxon>Candida/Lodderomyces clade</taxon>
        <taxon>Candida</taxon>
    </lineage>
</organism>
<sequence length="573" mass="66834">MTFIKLEELSARSRLNYDTYVIKHQLDKLIKPIEEYKHNVSRLFEIPNLCIKERKRVTDELISKLRELRTTEICTNTRSIWQVLQHRFPIQLSTVVCNDRQLFELTTYFIRTFMVYANTNDCREVIPIVATILSNHLNTLTIHNQLAPYQLPYTNRLVSDVLKICETNIDIIAIWLSESTSSSINEEIRRHSVNFLPIQQIIENFLMHELKTFKTANWENFVRLSRRSRQLNEYLCSQPISVFDTMTNLYFFPPQEDQLLHISVHEPVLSAVIKVIEGASPELGLRYFATFFNTFKKSSKAPGYNDDTMLFILQTSLSLGATTTLSKLFGNFFFQLYLNDKLQESRVSEKFLCILADILHRQDTSILKLLSTKDANDMQFSGHNSTVLDNIRIKVMDIHNGQVESVSERFTELILEYSASLECYKLDVQGALISQVVQLLLQYFQNTPSLDASLNKFSLMLFLKFNMLSSATFVEVIHYLIISYEVYQLHLRMYELYQYDPVELSRILSQHVTPPSCKILAHYGIGFEAQCINYVTLPTQLDLCQQLITDFYISCKLKKKKTQPCQRFHNRIE</sequence>
<proteinExistence type="predicted"/>
<gene>
    <name evidence="1" type="ORF">KGF57_005160</name>
</gene>